<organism evidence="1">
    <name type="scientific">Ixodes ricinus</name>
    <name type="common">Common tick</name>
    <name type="synonym">Acarus ricinus</name>
    <dbReference type="NCBI Taxonomy" id="34613"/>
    <lineage>
        <taxon>Eukaryota</taxon>
        <taxon>Metazoa</taxon>
        <taxon>Ecdysozoa</taxon>
        <taxon>Arthropoda</taxon>
        <taxon>Chelicerata</taxon>
        <taxon>Arachnida</taxon>
        <taxon>Acari</taxon>
        <taxon>Parasitiformes</taxon>
        <taxon>Ixodida</taxon>
        <taxon>Ixodoidea</taxon>
        <taxon>Ixodidae</taxon>
        <taxon>Ixodinae</taxon>
        <taxon>Ixodes</taxon>
    </lineage>
</organism>
<sequence length="78" mass="8750">MRFQRCTLSLLSGWGSRSGSRLTRVVVRVGLRSWTLLPADEYPLVWVVVDSSSLLTRRFSCARFSTCIARARSALCPS</sequence>
<reference evidence="1" key="1">
    <citation type="submission" date="2019-12" db="EMBL/GenBank/DDBJ databases">
        <title>An insight into the sialome of adult female Ixodes ricinus ticks feeding for 6 days.</title>
        <authorList>
            <person name="Perner J."/>
            <person name="Ribeiro J.M.C."/>
        </authorList>
    </citation>
    <scope>NUCLEOTIDE SEQUENCE</scope>
    <source>
        <strain evidence="1">Semi-engorged</strain>
        <tissue evidence="1">Salivary glands</tissue>
    </source>
</reference>
<evidence type="ECO:0000313" key="1">
    <source>
        <dbReference type="EMBL" id="MXU84003.1"/>
    </source>
</evidence>
<name>A0A6B0UCT7_IXORI</name>
<dbReference type="AlphaFoldDB" id="A0A6B0UCT7"/>
<accession>A0A6B0UCT7</accession>
<proteinExistence type="predicted"/>
<protein>
    <submittedName>
        <fullName evidence="1">Uncharacterized protein</fullName>
    </submittedName>
</protein>
<dbReference type="EMBL" id="GIFC01001920">
    <property type="protein sequence ID" value="MXU84003.1"/>
    <property type="molecule type" value="Transcribed_RNA"/>
</dbReference>